<name>A0AAF0ZJ13_SOLVR</name>
<evidence type="ECO:0000259" key="2">
    <source>
        <dbReference type="Pfam" id="PF14438"/>
    </source>
</evidence>
<feature type="compositionally biased region" description="Polar residues" evidence="1">
    <location>
        <begin position="215"/>
        <end position="229"/>
    </location>
</feature>
<evidence type="ECO:0000313" key="4">
    <source>
        <dbReference type="Proteomes" id="UP001234989"/>
    </source>
</evidence>
<organism evidence="3 4">
    <name type="scientific">Solanum verrucosum</name>
    <dbReference type="NCBI Taxonomy" id="315347"/>
    <lineage>
        <taxon>Eukaryota</taxon>
        <taxon>Viridiplantae</taxon>
        <taxon>Streptophyta</taxon>
        <taxon>Embryophyta</taxon>
        <taxon>Tracheophyta</taxon>
        <taxon>Spermatophyta</taxon>
        <taxon>Magnoliopsida</taxon>
        <taxon>eudicotyledons</taxon>
        <taxon>Gunneridae</taxon>
        <taxon>Pentapetalae</taxon>
        <taxon>asterids</taxon>
        <taxon>lamiids</taxon>
        <taxon>Solanales</taxon>
        <taxon>Solanaceae</taxon>
        <taxon>Solanoideae</taxon>
        <taxon>Solaneae</taxon>
        <taxon>Solanum</taxon>
    </lineage>
</organism>
<dbReference type="PANTHER" id="PTHR12854">
    <property type="entry name" value="ATAXIN 2-RELATED"/>
    <property type="match status" value="1"/>
</dbReference>
<feature type="compositionally biased region" description="Basic and acidic residues" evidence="1">
    <location>
        <begin position="230"/>
        <end position="242"/>
    </location>
</feature>
<accession>A0AAF0ZJ13</accession>
<proteinExistence type="predicted"/>
<dbReference type="InterPro" id="IPR025852">
    <property type="entry name" value="SM_dom_ATX"/>
</dbReference>
<keyword evidence="4" id="KW-1185">Reference proteome</keyword>
<protein>
    <recommendedName>
        <fullName evidence="2">Ataxin 2 SM domain-containing protein</fullName>
    </recommendedName>
</protein>
<reference evidence="3" key="1">
    <citation type="submission" date="2023-08" db="EMBL/GenBank/DDBJ databases">
        <title>A de novo genome assembly of Solanum verrucosum Schlechtendal, a Mexican diploid species geographically isolated from the other diploid A-genome species in potato relatives.</title>
        <authorList>
            <person name="Hosaka K."/>
        </authorList>
    </citation>
    <scope>NUCLEOTIDE SEQUENCE</scope>
    <source>
        <tissue evidence="3">Young leaves</tissue>
    </source>
</reference>
<sequence>MGYKKGGRFMPEEEENGVGATLRDALLFTTMCIIGLPVDVYIKDGGVYSGIFHTACVDDEYAIVLKRAKMIKKGSREANVECGSLIETLIILSEDLVQVVAKGVILSADSIQGHLDGDNARTVCSNITYPEYTKKEMKATKSKVSTVDGEKASKERYVRNSLINKQSDRRESHESLRERTILEVQGSSSNVDVSVTQAQANALENVTFIKNLELSSNGISHGSPPLSSTKLDDRNNDRHSHEQQTPGKTPCLGPTSSGAPITSVSCVSSSSAPADLVPSRGSIHNASTKESKLNPGAKIFSPSTLQHRTVTPPVVPTMAYVPDSCPVVPVVTAEPEVGITPFAPHPSVPVKFVSYNNLAAGNGGLDVQYAQPTIGYMGSRTQPARYGSQYHHLQAATGYVHPNSQNVMVGRLGPLVYMHPVSHDIVQSAAGFPQVSTRPLLIPHQVHPPKHQGSTAPQALQLYMTPPVITGLQQPFTIPSIPITQASFPVMRPMQFPVPNGFVPNKFV</sequence>
<dbReference type="Pfam" id="PF14438">
    <property type="entry name" value="SM-ATX"/>
    <property type="match status" value="1"/>
</dbReference>
<feature type="region of interest" description="Disordered" evidence="1">
    <location>
        <begin position="274"/>
        <end position="300"/>
    </location>
</feature>
<dbReference type="Proteomes" id="UP001234989">
    <property type="component" value="Chromosome 7"/>
</dbReference>
<feature type="domain" description="Ataxin 2 SM" evidence="2">
    <location>
        <begin position="23"/>
        <end position="102"/>
    </location>
</feature>
<dbReference type="AlphaFoldDB" id="A0AAF0ZJ13"/>
<feature type="region of interest" description="Disordered" evidence="1">
    <location>
        <begin position="215"/>
        <end position="257"/>
    </location>
</feature>
<gene>
    <name evidence="3" type="ORF">MTR67_033273</name>
</gene>
<dbReference type="GO" id="GO:0010494">
    <property type="term" value="C:cytoplasmic stress granule"/>
    <property type="evidence" value="ECO:0007669"/>
    <property type="project" value="TreeGrafter"/>
</dbReference>
<dbReference type="EMBL" id="CP133618">
    <property type="protein sequence ID" value="WMV39888.1"/>
    <property type="molecule type" value="Genomic_DNA"/>
</dbReference>
<evidence type="ECO:0000256" key="1">
    <source>
        <dbReference type="SAM" id="MobiDB-lite"/>
    </source>
</evidence>
<evidence type="ECO:0000313" key="3">
    <source>
        <dbReference type="EMBL" id="WMV39888.1"/>
    </source>
</evidence>
<dbReference type="PANTHER" id="PTHR12854:SF12">
    <property type="entry name" value="POLYADENYLATE-BINDING PROTEIN INTERACTING PROTEIN"/>
    <property type="match status" value="1"/>
</dbReference>
<dbReference type="GO" id="GO:0034063">
    <property type="term" value="P:stress granule assembly"/>
    <property type="evidence" value="ECO:0007669"/>
    <property type="project" value="TreeGrafter"/>
</dbReference>
<dbReference type="InterPro" id="IPR045117">
    <property type="entry name" value="ATXN2-like"/>
</dbReference>
<dbReference type="GO" id="GO:0003729">
    <property type="term" value="F:mRNA binding"/>
    <property type="evidence" value="ECO:0007669"/>
    <property type="project" value="TreeGrafter"/>
</dbReference>